<dbReference type="Proteomes" id="UP001199296">
    <property type="component" value="Unassembled WGS sequence"/>
</dbReference>
<feature type="transmembrane region" description="Helical" evidence="7">
    <location>
        <begin position="49"/>
        <end position="67"/>
    </location>
</feature>
<dbReference type="PIRSF" id="PIRSF006066">
    <property type="entry name" value="HI0050"/>
    <property type="match status" value="1"/>
</dbReference>
<feature type="transmembrane region" description="Helical" evidence="7">
    <location>
        <begin position="345"/>
        <end position="366"/>
    </location>
</feature>
<keyword evidence="3" id="KW-0997">Cell inner membrane</keyword>
<name>A0AAW4WU43_9FIRM</name>
<organism evidence="9 10">
    <name type="scientific">Halanaerobium polyolivorans</name>
    <dbReference type="NCBI Taxonomy" id="2886943"/>
    <lineage>
        <taxon>Bacteria</taxon>
        <taxon>Bacillati</taxon>
        <taxon>Bacillota</taxon>
        <taxon>Clostridia</taxon>
        <taxon>Halanaerobiales</taxon>
        <taxon>Halanaerobiaceae</taxon>
        <taxon>Halanaerobium</taxon>
    </lineage>
</organism>
<keyword evidence="2" id="KW-1003">Cell membrane</keyword>
<keyword evidence="4 7" id="KW-0812">Transmembrane</keyword>
<evidence type="ECO:0000256" key="4">
    <source>
        <dbReference type="ARBA" id="ARBA00022692"/>
    </source>
</evidence>
<accession>A0AAW4WU43</accession>
<evidence type="ECO:0000313" key="10">
    <source>
        <dbReference type="Proteomes" id="UP001199296"/>
    </source>
</evidence>
<evidence type="ECO:0000256" key="1">
    <source>
        <dbReference type="ARBA" id="ARBA00004429"/>
    </source>
</evidence>
<dbReference type="EMBL" id="JAJFAT010000002">
    <property type="protein sequence ID" value="MCC3144050.1"/>
    <property type="molecule type" value="Genomic_DNA"/>
</dbReference>
<gene>
    <name evidence="9" type="ORF">LJ207_01805</name>
</gene>
<feature type="transmembrane region" description="Helical" evidence="7">
    <location>
        <begin position="372"/>
        <end position="390"/>
    </location>
</feature>
<comment type="caution">
    <text evidence="9">The sequence shown here is derived from an EMBL/GenBank/DDBJ whole genome shotgun (WGS) entry which is preliminary data.</text>
</comment>
<dbReference type="PANTHER" id="PTHR33362:SF2">
    <property type="entry name" value="TRAP TRANSPORTER LARGE PERMEASE PROTEIN"/>
    <property type="match status" value="1"/>
</dbReference>
<keyword evidence="6 7" id="KW-0472">Membrane</keyword>
<feature type="transmembrane region" description="Helical" evidence="7">
    <location>
        <begin position="402"/>
        <end position="423"/>
    </location>
</feature>
<evidence type="ECO:0000256" key="3">
    <source>
        <dbReference type="ARBA" id="ARBA00022519"/>
    </source>
</evidence>
<dbReference type="NCBIfam" id="TIGR00786">
    <property type="entry name" value="dctM"/>
    <property type="match status" value="1"/>
</dbReference>
<feature type="transmembrane region" description="Helical" evidence="7">
    <location>
        <begin position="88"/>
        <end position="108"/>
    </location>
</feature>
<dbReference type="Pfam" id="PF06808">
    <property type="entry name" value="DctM"/>
    <property type="match status" value="1"/>
</dbReference>
<evidence type="ECO:0000256" key="2">
    <source>
        <dbReference type="ARBA" id="ARBA00022475"/>
    </source>
</evidence>
<feature type="transmembrane region" description="Helical" evidence="7">
    <location>
        <begin position="212"/>
        <end position="238"/>
    </location>
</feature>
<feature type="domain" description="TRAP C4-dicarboxylate transport system permease DctM subunit" evidence="8">
    <location>
        <begin position="9"/>
        <end position="419"/>
    </location>
</feature>
<proteinExistence type="predicted"/>
<evidence type="ECO:0000259" key="8">
    <source>
        <dbReference type="Pfam" id="PF06808"/>
    </source>
</evidence>
<keyword evidence="5 7" id="KW-1133">Transmembrane helix</keyword>
<feature type="transmembrane region" description="Helical" evidence="7">
    <location>
        <begin position="170"/>
        <end position="191"/>
    </location>
</feature>
<keyword evidence="10" id="KW-1185">Reference proteome</keyword>
<dbReference type="InterPro" id="IPR010656">
    <property type="entry name" value="DctM"/>
</dbReference>
<protein>
    <submittedName>
        <fullName evidence="9">TRAP transporter large permease</fullName>
    </submittedName>
</protein>
<comment type="subcellular location">
    <subcellularLocation>
        <location evidence="1">Cell inner membrane</location>
        <topology evidence="1">Multi-pass membrane protein</topology>
    </subcellularLocation>
</comment>
<evidence type="ECO:0000256" key="6">
    <source>
        <dbReference type="ARBA" id="ARBA00023136"/>
    </source>
</evidence>
<sequence>MDPAIIVLLGSFLLMLFIRIPIAFALGLSSMFTAFYVGLSPMVVVQQMVSGINSFSLMAIPFFIIAGEIMGKGGISDRLIKFSNVMIGWMRGGLAMVNILASMFFGGISGSSVADVSSIGSIMIPMMEKAGYDKDYSINVTITSSVQGIIIPPSHNMIIYSLAAGGGISVARLFLAGIVPGVLLGVALMILSHHIAVKRDYPREKTVSLKESLIIVRDSILGLLTAVIIIGGVTTGVFTATESAAIAAVYAFILTFFVYRDIKLIKMMDILKNSLSTIAMVVAIIATSSSFAWMMSYLQVPRMITNTLLGISENPIIILLLVNLVLLLLGMIMDMAPLILIATPILLPVVTSVGMNPITFGVVMMLNLGVGLLTPPVGSTLFVGCSIGGAPIEDIAKSLMPFYFVLVIMVLLLTFVPEITLFLPRLLMGL</sequence>
<reference evidence="9 10" key="1">
    <citation type="submission" date="2021-10" db="EMBL/GenBank/DDBJ databases">
        <authorList>
            <person name="Grouzdev D.S."/>
            <person name="Pantiukh K.S."/>
            <person name="Krutkina M.S."/>
        </authorList>
    </citation>
    <scope>NUCLEOTIDE SEQUENCE [LARGE SCALE GENOMIC DNA]</scope>
    <source>
        <strain evidence="9 10">Z-7514</strain>
    </source>
</reference>
<evidence type="ECO:0000256" key="5">
    <source>
        <dbReference type="ARBA" id="ARBA00022989"/>
    </source>
</evidence>
<evidence type="ECO:0000256" key="7">
    <source>
        <dbReference type="SAM" id="Phobius"/>
    </source>
</evidence>
<feature type="transmembrane region" description="Helical" evidence="7">
    <location>
        <begin position="274"/>
        <end position="295"/>
    </location>
</feature>
<feature type="transmembrane region" description="Helical" evidence="7">
    <location>
        <begin position="315"/>
        <end position="333"/>
    </location>
</feature>
<dbReference type="GO" id="GO:0005886">
    <property type="term" value="C:plasma membrane"/>
    <property type="evidence" value="ECO:0007669"/>
    <property type="project" value="UniProtKB-SubCell"/>
</dbReference>
<dbReference type="AlphaFoldDB" id="A0AAW4WU43"/>
<evidence type="ECO:0000313" key="9">
    <source>
        <dbReference type="EMBL" id="MCC3144050.1"/>
    </source>
</evidence>
<dbReference type="GO" id="GO:0022857">
    <property type="term" value="F:transmembrane transporter activity"/>
    <property type="evidence" value="ECO:0007669"/>
    <property type="project" value="TreeGrafter"/>
</dbReference>
<dbReference type="RefSeq" id="WP_229343531.1">
    <property type="nucleotide sequence ID" value="NZ_JAJFAT010000002.1"/>
</dbReference>
<feature type="transmembrane region" description="Helical" evidence="7">
    <location>
        <begin position="244"/>
        <end position="262"/>
    </location>
</feature>
<dbReference type="InterPro" id="IPR004681">
    <property type="entry name" value="TRAP_DctM"/>
</dbReference>
<dbReference type="PANTHER" id="PTHR33362">
    <property type="entry name" value="SIALIC ACID TRAP TRANSPORTER PERMEASE PROTEIN SIAT-RELATED"/>
    <property type="match status" value="1"/>
</dbReference>